<accession>A0A165CTW8</accession>
<keyword evidence="3" id="KW-1185">Reference proteome</keyword>
<sequence>MHRLPLIRAAINVVTQGVHRATKCTQYIRTTTRPGAQALCSRKIPRRLRGAARSEPRRARAAHLAPRAPVPKSTRSSTRQEAWGEVECWFLGRNGLGGEGMREFDQVVRSQGRVAIQFCTLRFSSVPGFMRMQGAAEDTYCTCIKADARGNNLQQAGKEGGGAMCGKWWEDGEVGEEEEAGSRIASGVRSLGEEGLPLARVLTKSTAAHDAYDA</sequence>
<evidence type="ECO:0000313" key="3">
    <source>
        <dbReference type="Proteomes" id="UP000076842"/>
    </source>
</evidence>
<feature type="compositionally biased region" description="Low complexity" evidence="1">
    <location>
        <begin position="62"/>
        <end position="71"/>
    </location>
</feature>
<organism evidence="2 3">
    <name type="scientific">Calocera cornea HHB12733</name>
    <dbReference type="NCBI Taxonomy" id="1353952"/>
    <lineage>
        <taxon>Eukaryota</taxon>
        <taxon>Fungi</taxon>
        <taxon>Dikarya</taxon>
        <taxon>Basidiomycota</taxon>
        <taxon>Agaricomycotina</taxon>
        <taxon>Dacrymycetes</taxon>
        <taxon>Dacrymycetales</taxon>
        <taxon>Dacrymycetaceae</taxon>
        <taxon>Calocera</taxon>
    </lineage>
</organism>
<dbReference type="InParanoid" id="A0A165CTW8"/>
<dbReference type="EMBL" id="KV424110">
    <property type="protein sequence ID" value="KZT51391.1"/>
    <property type="molecule type" value="Genomic_DNA"/>
</dbReference>
<protein>
    <submittedName>
        <fullName evidence="2">Uncharacterized protein</fullName>
    </submittedName>
</protein>
<dbReference type="AlphaFoldDB" id="A0A165CTW8"/>
<evidence type="ECO:0000256" key="1">
    <source>
        <dbReference type="SAM" id="MobiDB-lite"/>
    </source>
</evidence>
<gene>
    <name evidence="2" type="ORF">CALCODRAFT_137108</name>
</gene>
<feature type="region of interest" description="Disordered" evidence="1">
    <location>
        <begin position="49"/>
        <end position="77"/>
    </location>
</feature>
<evidence type="ECO:0000313" key="2">
    <source>
        <dbReference type="EMBL" id="KZT51391.1"/>
    </source>
</evidence>
<dbReference type="Proteomes" id="UP000076842">
    <property type="component" value="Unassembled WGS sequence"/>
</dbReference>
<reference evidence="2 3" key="1">
    <citation type="journal article" date="2016" name="Mol. Biol. Evol.">
        <title>Comparative Genomics of Early-Diverging Mushroom-Forming Fungi Provides Insights into the Origins of Lignocellulose Decay Capabilities.</title>
        <authorList>
            <person name="Nagy L.G."/>
            <person name="Riley R."/>
            <person name="Tritt A."/>
            <person name="Adam C."/>
            <person name="Daum C."/>
            <person name="Floudas D."/>
            <person name="Sun H."/>
            <person name="Yadav J.S."/>
            <person name="Pangilinan J."/>
            <person name="Larsson K.H."/>
            <person name="Matsuura K."/>
            <person name="Barry K."/>
            <person name="Labutti K."/>
            <person name="Kuo R."/>
            <person name="Ohm R.A."/>
            <person name="Bhattacharya S.S."/>
            <person name="Shirouzu T."/>
            <person name="Yoshinaga Y."/>
            <person name="Martin F.M."/>
            <person name="Grigoriev I.V."/>
            <person name="Hibbett D.S."/>
        </authorList>
    </citation>
    <scope>NUCLEOTIDE SEQUENCE [LARGE SCALE GENOMIC DNA]</scope>
    <source>
        <strain evidence="2 3">HHB12733</strain>
    </source>
</reference>
<proteinExistence type="predicted"/>
<name>A0A165CTW8_9BASI</name>